<dbReference type="SUPFAM" id="SSF51556">
    <property type="entry name" value="Metallo-dependent hydrolases"/>
    <property type="match status" value="1"/>
</dbReference>
<protein>
    <submittedName>
        <fullName evidence="7">Dihydroorotase</fullName>
        <ecNumber evidence="7">3.5.2.3</ecNumber>
    </submittedName>
</protein>
<dbReference type="GO" id="GO:0005737">
    <property type="term" value="C:cytoplasm"/>
    <property type="evidence" value="ECO:0007669"/>
    <property type="project" value="TreeGrafter"/>
</dbReference>
<dbReference type="InterPro" id="IPR011059">
    <property type="entry name" value="Metal-dep_hydrolase_composite"/>
</dbReference>
<dbReference type="AlphaFoldDB" id="A0AAX2J9A6"/>
<dbReference type="PROSITE" id="PS00483">
    <property type="entry name" value="DIHYDROOROTASE_2"/>
    <property type="match status" value="1"/>
</dbReference>
<dbReference type="GO" id="GO:0004151">
    <property type="term" value="F:dihydroorotase activity"/>
    <property type="evidence" value="ECO:0007669"/>
    <property type="project" value="UniProtKB-EC"/>
</dbReference>
<comment type="function">
    <text evidence="2">Catalyzes the reversible cyclization of carbamoyl aspartate to dihydroorotate.</text>
</comment>
<keyword evidence="5 7" id="KW-0378">Hydrolase</keyword>
<dbReference type="Pfam" id="PF01979">
    <property type="entry name" value="Amidohydro_1"/>
    <property type="match status" value="1"/>
</dbReference>
<keyword evidence="4" id="KW-0479">Metal-binding</keyword>
<dbReference type="PANTHER" id="PTHR43668">
    <property type="entry name" value="ALLANTOINASE"/>
    <property type="match status" value="1"/>
</dbReference>
<evidence type="ECO:0000313" key="7">
    <source>
        <dbReference type="EMBL" id="SQJ00594.1"/>
    </source>
</evidence>
<dbReference type="GO" id="GO:0004038">
    <property type="term" value="F:allantoinase activity"/>
    <property type="evidence" value="ECO:0007669"/>
    <property type="project" value="TreeGrafter"/>
</dbReference>
<accession>A0AAX2J9A6</accession>
<dbReference type="GO" id="GO:0046872">
    <property type="term" value="F:metal ion binding"/>
    <property type="evidence" value="ECO:0007669"/>
    <property type="project" value="UniProtKB-KW"/>
</dbReference>
<dbReference type="SUPFAM" id="SSF51338">
    <property type="entry name" value="Composite domain of metallo-dependent hydrolases"/>
    <property type="match status" value="1"/>
</dbReference>
<dbReference type="Gene3D" id="3.20.20.140">
    <property type="entry name" value="Metal-dependent hydrolases"/>
    <property type="match status" value="1"/>
</dbReference>
<reference evidence="7 8" key="1">
    <citation type="submission" date="2018-06" db="EMBL/GenBank/DDBJ databases">
        <authorList>
            <consortium name="Pathogen Informatics"/>
            <person name="Doyle S."/>
        </authorList>
    </citation>
    <scope>NUCLEOTIDE SEQUENCE [LARGE SCALE GENOMIC DNA]</scope>
    <source>
        <strain evidence="7 8">NCTC12112</strain>
    </source>
</reference>
<dbReference type="Proteomes" id="UP000249008">
    <property type="component" value="Chromosome 1"/>
</dbReference>
<evidence type="ECO:0000256" key="3">
    <source>
        <dbReference type="ARBA" id="ARBA00010286"/>
    </source>
</evidence>
<dbReference type="EC" id="3.5.2.3" evidence="7"/>
<gene>
    <name evidence="7" type="primary">pyrC_2</name>
    <name evidence="7" type="ORF">NCTC12112_00887</name>
</gene>
<evidence type="ECO:0000256" key="1">
    <source>
        <dbReference type="ARBA" id="ARBA00001947"/>
    </source>
</evidence>
<dbReference type="EMBL" id="LS483487">
    <property type="protein sequence ID" value="SQJ00594.1"/>
    <property type="molecule type" value="Genomic_DNA"/>
</dbReference>
<evidence type="ECO:0000256" key="5">
    <source>
        <dbReference type="ARBA" id="ARBA00022801"/>
    </source>
</evidence>
<feature type="domain" description="Amidohydrolase-related" evidence="6">
    <location>
        <begin position="48"/>
        <end position="387"/>
    </location>
</feature>
<name>A0AAX2J9A6_9FUSO</name>
<proteinExistence type="inferred from homology"/>
<evidence type="ECO:0000256" key="4">
    <source>
        <dbReference type="ARBA" id="ARBA00022723"/>
    </source>
</evidence>
<evidence type="ECO:0000256" key="2">
    <source>
        <dbReference type="ARBA" id="ARBA00002368"/>
    </source>
</evidence>
<organism evidence="7 8">
    <name type="scientific">Fusobacterium ulcerans</name>
    <dbReference type="NCBI Taxonomy" id="861"/>
    <lineage>
        <taxon>Bacteria</taxon>
        <taxon>Fusobacteriati</taxon>
        <taxon>Fusobacteriota</taxon>
        <taxon>Fusobacteriia</taxon>
        <taxon>Fusobacteriales</taxon>
        <taxon>Fusobacteriaceae</taxon>
        <taxon>Fusobacterium</taxon>
    </lineage>
</organism>
<dbReference type="InterPro" id="IPR050138">
    <property type="entry name" value="DHOase/Allantoinase_Hydrolase"/>
</dbReference>
<dbReference type="PANTHER" id="PTHR43668:SF2">
    <property type="entry name" value="ALLANTOINASE"/>
    <property type="match status" value="1"/>
</dbReference>
<dbReference type="InterPro" id="IPR032466">
    <property type="entry name" value="Metal_Hydrolase"/>
</dbReference>
<dbReference type="RefSeq" id="WP_005976530.1">
    <property type="nucleotide sequence ID" value="NZ_CABKNW010000001.1"/>
</dbReference>
<dbReference type="GeneID" id="78455467"/>
<dbReference type="GO" id="GO:0006145">
    <property type="term" value="P:purine nucleobase catabolic process"/>
    <property type="evidence" value="ECO:0007669"/>
    <property type="project" value="TreeGrafter"/>
</dbReference>
<comment type="similarity">
    <text evidence="3">Belongs to the metallo-dependent hydrolases superfamily. DHOase family. Class I DHOase subfamily.</text>
</comment>
<sequence length="405" mass="44959">MLVKNCKIIDKDGKDIITDILIENGVITKIEKNIFAPAEEIIDAEEKYVLPGIVDVHTHMRDPGLTQKEDFTTGSMACARGGVTTFIDMPNTIPVTVTKEALADKKALMNGRAYVDYGFHFGGSKKDNSSEIKDIINETASTKIFLNMSTGDMLIDDEKTVENIFRESKIISVHAEEEMVAKAIEFCEKYDKELYLCHLSKASEIELLKAAKARGAKVFGEVTPHHLFLNTDDVSKTERSQLLLRMKPELKEKSDNDALWAALADGTLDTIGTDHAPHLIEEKLAKLTFGVPSVENSLEMMLNGVKDGKITLKRLIEVMCNKPADIFKIKNKGNIAAGYDGDLVIIDITDNSPVKDDKVITKAGWTPYENCNKGGKVLTTILRGQVVYSNGKFNGLYGREVKYYE</sequence>
<evidence type="ECO:0000313" key="8">
    <source>
        <dbReference type="Proteomes" id="UP000249008"/>
    </source>
</evidence>
<dbReference type="InterPro" id="IPR006680">
    <property type="entry name" value="Amidohydro-rel"/>
</dbReference>
<dbReference type="InterPro" id="IPR002195">
    <property type="entry name" value="Dihydroorotase_CS"/>
</dbReference>
<evidence type="ECO:0000259" key="6">
    <source>
        <dbReference type="Pfam" id="PF01979"/>
    </source>
</evidence>
<dbReference type="KEGG" id="ful:C4N20_11640"/>
<comment type="cofactor">
    <cofactor evidence="1">
        <name>Zn(2+)</name>
        <dbReference type="ChEBI" id="CHEBI:29105"/>
    </cofactor>
</comment>